<dbReference type="InterPro" id="IPR028081">
    <property type="entry name" value="Leu-bd"/>
</dbReference>
<comment type="caution">
    <text evidence="5">The sequence shown here is derived from an EMBL/GenBank/DDBJ whole genome shotgun (WGS) entry which is preliminary data.</text>
</comment>
<reference evidence="5 6" key="1">
    <citation type="submission" date="2023-12" db="EMBL/GenBank/DDBJ databases">
        <title>Whole-genome sequencing of halo(alkali)philic microorganisms from hypersaline lakes.</title>
        <authorList>
            <person name="Sorokin D.Y."/>
            <person name="Merkel A.Y."/>
            <person name="Messina E."/>
            <person name="Yakimov M."/>
        </authorList>
    </citation>
    <scope>NUCLEOTIDE SEQUENCE [LARGE SCALE GENOMIC DNA]</scope>
    <source>
        <strain evidence="5 6">AB-CW1</strain>
    </source>
</reference>
<comment type="similarity">
    <text evidence="1">Belongs to the leucine-binding protein family.</text>
</comment>
<dbReference type="PANTHER" id="PTHR30483:SF37">
    <property type="entry name" value="ABC TRANSPORTER SUBSTRATE-BINDING PROTEIN"/>
    <property type="match status" value="1"/>
</dbReference>
<evidence type="ECO:0000313" key="6">
    <source>
        <dbReference type="Proteomes" id="UP001302316"/>
    </source>
</evidence>
<dbReference type="AlphaFoldDB" id="A0AAP6JE55"/>
<dbReference type="InterPro" id="IPR051010">
    <property type="entry name" value="BCAA_transport"/>
</dbReference>
<sequence length="397" mass="43541">MYRSIRRSLGLTLGLGIILLPAMGCTDRPDTLRIGATMSESGAYATQGTAARNGYLLCQEHLNEAGGILNRPVEFTILDDRSDPELAPELYEKLISKHEVDAVMGPYGSTLTEAVAPVTEAHEMIHISPLAATTSIWEQGREYLFMVLPPAELFLAGVMHLAAERDLNRIAVVKEDQLFPRAAGAGAQQTAEDLGLEVVFHTAYESGTEDFSSILRQIRDGDVEVLAMAASNLDDFIRMTEQLRDSSIDLKMFGSSGAVEEYIETLGEDGEYTYGLSAWEPTLDRPGIETFVADYQERFDRAPSFHAAGAYGSCRLFAKAAKEAGSIESGALRTALLDMRTTTLFGPFEVDSRGYQIANQGILIQWQDGEKAVVWPEEQATAEPRFPTPPWDERGSD</sequence>
<protein>
    <submittedName>
        <fullName evidence="5">Amino acid ABC transporter substrate-binding protein</fullName>
    </submittedName>
</protein>
<dbReference type="InterPro" id="IPR028082">
    <property type="entry name" value="Peripla_BP_I"/>
</dbReference>
<feature type="domain" description="Leucine-binding protein" evidence="4">
    <location>
        <begin position="31"/>
        <end position="369"/>
    </location>
</feature>
<dbReference type="CDD" id="cd06338">
    <property type="entry name" value="PBP1_ABC_ligand_binding-like"/>
    <property type="match status" value="1"/>
</dbReference>
<proteinExistence type="inferred from homology"/>
<evidence type="ECO:0000256" key="3">
    <source>
        <dbReference type="SAM" id="MobiDB-lite"/>
    </source>
</evidence>
<name>A0AAP6JE55_9GAMM</name>
<evidence type="ECO:0000256" key="1">
    <source>
        <dbReference type="ARBA" id="ARBA00010062"/>
    </source>
</evidence>
<dbReference type="EMBL" id="JAYGII010000002">
    <property type="protein sequence ID" value="MEA5444439.1"/>
    <property type="molecule type" value="Genomic_DNA"/>
</dbReference>
<dbReference type="Proteomes" id="UP001302316">
    <property type="component" value="Unassembled WGS sequence"/>
</dbReference>
<keyword evidence="6" id="KW-1185">Reference proteome</keyword>
<evidence type="ECO:0000256" key="2">
    <source>
        <dbReference type="ARBA" id="ARBA00022729"/>
    </source>
</evidence>
<dbReference type="Gene3D" id="3.40.50.2300">
    <property type="match status" value="2"/>
</dbReference>
<organism evidence="5 6">
    <name type="scientific">Natronospira elongata</name>
    <dbReference type="NCBI Taxonomy" id="3110268"/>
    <lineage>
        <taxon>Bacteria</taxon>
        <taxon>Pseudomonadati</taxon>
        <taxon>Pseudomonadota</taxon>
        <taxon>Gammaproteobacteria</taxon>
        <taxon>Natronospirales</taxon>
        <taxon>Natronospiraceae</taxon>
        <taxon>Natronospira</taxon>
    </lineage>
</organism>
<dbReference type="RefSeq" id="WP_346049642.1">
    <property type="nucleotide sequence ID" value="NZ_JAYGII010000002.1"/>
</dbReference>
<keyword evidence="2" id="KW-0732">Signal</keyword>
<gene>
    <name evidence="5" type="ORF">VCB98_01225</name>
</gene>
<evidence type="ECO:0000313" key="5">
    <source>
        <dbReference type="EMBL" id="MEA5444439.1"/>
    </source>
</evidence>
<dbReference type="SUPFAM" id="SSF53822">
    <property type="entry name" value="Periplasmic binding protein-like I"/>
    <property type="match status" value="1"/>
</dbReference>
<evidence type="ECO:0000259" key="4">
    <source>
        <dbReference type="Pfam" id="PF13458"/>
    </source>
</evidence>
<dbReference type="Pfam" id="PF13458">
    <property type="entry name" value="Peripla_BP_6"/>
    <property type="match status" value="1"/>
</dbReference>
<feature type="region of interest" description="Disordered" evidence="3">
    <location>
        <begin position="377"/>
        <end position="397"/>
    </location>
</feature>
<dbReference type="PANTHER" id="PTHR30483">
    <property type="entry name" value="LEUCINE-SPECIFIC-BINDING PROTEIN"/>
    <property type="match status" value="1"/>
</dbReference>
<accession>A0AAP6JE55</accession>